<dbReference type="InterPro" id="IPR024344">
    <property type="entry name" value="MDMPI_metal-binding"/>
</dbReference>
<organism evidence="2 3">
    <name type="scientific">Streptacidiphilus monticola</name>
    <dbReference type="NCBI Taxonomy" id="2161674"/>
    <lineage>
        <taxon>Bacteria</taxon>
        <taxon>Bacillati</taxon>
        <taxon>Actinomycetota</taxon>
        <taxon>Actinomycetes</taxon>
        <taxon>Kitasatosporales</taxon>
        <taxon>Streptomycetaceae</taxon>
        <taxon>Streptacidiphilus</taxon>
    </lineage>
</organism>
<dbReference type="Gene3D" id="1.20.120.450">
    <property type="entry name" value="dinb family like domain"/>
    <property type="match status" value="1"/>
</dbReference>
<protein>
    <submittedName>
        <fullName evidence="2">Maleylpyruvate isomerase family mycothiol-dependent enzyme</fullName>
    </submittedName>
</protein>
<evidence type="ECO:0000313" key="3">
    <source>
        <dbReference type="Proteomes" id="UP001596174"/>
    </source>
</evidence>
<proteinExistence type="predicted"/>
<evidence type="ECO:0000313" key="2">
    <source>
        <dbReference type="EMBL" id="MFC5911492.1"/>
    </source>
</evidence>
<comment type="caution">
    <text evidence="2">The sequence shown here is derived from an EMBL/GenBank/DDBJ whole genome shotgun (WGS) entry which is preliminary data.</text>
</comment>
<evidence type="ECO:0000259" key="1">
    <source>
        <dbReference type="Pfam" id="PF11716"/>
    </source>
</evidence>
<keyword evidence="2" id="KW-0413">Isomerase</keyword>
<reference evidence="3" key="1">
    <citation type="journal article" date="2019" name="Int. J. Syst. Evol. Microbiol.">
        <title>The Global Catalogue of Microorganisms (GCM) 10K type strain sequencing project: providing services to taxonomists for standard genome sequencing and annotation.</title>
        <authorList>
            <consortium name="The Broad Institute Genomics Platform"/>
            <consortium name="The Broad Institute Genome Sequencing Center for Infectious Disease"/>
            <person name="Wu L."/>
            <person name="Ma J."/>
        </authorList>
    </citation>
    <scope>NUCLEOTIDE SEQUENCE [LARGE SCALE GENOMIC DNA]</scope>
    <source>
        <strain evidence="3">JCM 4816</strain>
    </source>
</reference>
<dbReference type="InterPro" id="IPR036527">
    <property type="entry name" value="SCP2_sterol-bd_dom_sf"/>
</dbReference>
<gene>
    <name evidence="2" type="ORF">ACFP3V_30335</name>
</gene>
<keyword evidence="3" id="KW-1185">Reference proteome</keyword>
<dbReference type="EMBL" id="JBHSQJ010000172">
    <property type="protein sequence ID" value="MFC5911492.1"/>
    <property type="molecule type" value="Genomic_DNA"/>
</dbReference>
<dbReference type="NCBIfam" id="TIGR03083">
    <property type="entry name" value="maleylpyruvate isomerase family mycothiol-dependent enzyme"/>
    <property type="match status" value="1"/>
</dbReference>
<accession>A0ABW1GD04</accession>
<dbReference type="InterPro" id="IPR017517">
    <property type="entry name" value="Maleyloyr_isom"/>
</dbReference>
<dbReference type="RefSeq" id="WP_380590549.1">
    <property type="nucleotide sequence ID" value="NZ_JBHSQJ010000172.1"/>
</dbReference>
<dbReference type="GO" id="GO:0016853">
    <property type="term" value="F:isomerase activity"/>
    <property type="evidence" value="ECO:0007669"/>
    <property type="project" value="UniProtKB-KW"/>
</dbReference>
<dbReference type="Pfam" id="PF11716">
    <property type="entry name" value="MDMPI_N"/>
    <property type="match status" value="1"/>
</dbReference>
<dbReference type="Proteomes" id="UP001596174">
    <property type="component" value="Unassembled WGS sequence"/>
</dbReference>
<dbReference type="InterPro" id="IPR034660">
    <property type="entry name" value="DinB/YfiT-like"/>
</dbReference>
<dbReference type="SUPFAM" id="SSF109854">
    <property type="entry name" value="DinB/YfiT-like putative metalloenzymes"/>
    <property type="match status" value="1"/>
</dbReference>
<sequence>MTDRLFWTIGAVAEDIAALLRDCATPDAPIPGAEWTVAEAAAHLALANELMADLAAGAQRPYGDGTPGGLAAANAASLAAWPERDAGRLADAVLAHARAFTAAAGQRPPETPVVTPMGSMDLATLGSYLLTHMLGHGWDLARALRRPHMMDRQRVELCLPFLLLAMPRVVDTEAVHGLTARYTIGLRGGRRFGAVFDDGRLSVHEQPLPRPDCTIITEPVSFLLMALGRRGPWSALARGAVLAWGPKPWLAPRFPLCFRAP</sequence>
<name>A0ABW1GD04_9ACTN</name>
<dbReference type="SUPFAM" id="SSF55718">
    <property type="entry name" value="SCP-like"/>
    <property type="match status" value="1"/>
</dbReference>
<feature type="domain" description="Mycothiol-dependent maleylpyruvate isomerase metal-binding" evidence="1">
    <location>
        <begin position="11"/>
        <end position="141"/>
    </location>
</feature>